<name>A0A0F9M3K4_9ZZZZ</name>
<evidence type="ECO:0000256" key="4">
    <source>
        <dbReference type="ARBA" id="ARBA00022989"/>
    </source>
</evidence>
<keyword evidence="4" id="KW-1133">Transmembrane helix</keyword>
<comment type="similarity">
    <text evidence="2">Belongs to the LemA family.</text>
</comment>
<proteinExistence type="inferred from homology"/>
<evidence type="ECO:0000256" key="2">
    <source>
        <dbReference type="ARBA" id="ARBA00008854"/>
    </source>
</evidence>
<accession>A0A0F9M3K4</accession>
<evidence type="ECO:0008006" key="7">
    <source>
        <dbReference type="Google" id="ProtNLM"/>
    </source>
</evidence>
<organism evidence="6">
    <name type="scientific">marine sediment metagenome</name>
    <dbReference type="NCBI Taxonomy" id="412755"/>
    <lineage>
        <taxon>unclassified sequences</taxon>
        <taxon>metagenomes</taxon>
        <taxon>ecological metagenomes</taxon>
    </lineage>
</organism>
<dbReference type="PANTHER" id="PTHR34478:SF2">
    <property type="entry name" value="MEMBRANE PROTEIN"/>
    <property type="match status" value="1"/>
</dbReference>
<comment type="caution">
    <text evidence="6">The sequence shown here is derived from an EMBL/GenBank/DDBJ whole genome shotgun (WGS) entry which is preliminary data.</text>
</comment>
<sequence>YAKHEKELFENVTEARSSAINANGADEQGKAENMLSQTLKSIFAVAENYPDLKANENFKLLQEELSGLESKIAYARQFYNDAAYAYDNAMETFPNSVVAKLFSFKQISYFEIEEAEKEPVQVDFN</sequence>
<dbReference type="PANTHER" id="PTHR34478">
    <property type="entry name" value="PROTEIN LEMA"/>
    <property type="match status" value="1"/>
</dbReference>
<evidence type="ECO:0000313" key="6">
    <source>
        <dbReference type="EMBL" id="KKN01980.1"/>
    </source>
</evidence>
<evidence type="ECO:0000256" key="1">
    <source>
        <dbReference type="ARBA" id="ARBA00004167"/>
    </source>
</evidence>
<dbReference type="AlphaFoldDB" id="A0A0F9M3K4"/>
<dbReference type="GO" id="GO:0016020">
    <property type="term" value="C:membrane"/>
    <property type="evidence" value="ECO:0007669"/>
    <property type="project" value="UniProtKB-SubCell"/>
</dbReference>
<dbReference type="InterPro" id="IPR007156">
    <property type="entry name" value="MamQ_LemA"/>
</dbReference>
<reference evidence="6" key="1">
    <citation type="journal article" date="2015" name="Nature">
        <title>Complex archaea that bridge the gap between prokaryotes and eukaryotes.</title>
        <authorList>
            <person name="Spang A."/>
            <person name="Saw J.H."/>
            <person name="Jorgensen S.L."/>
            <person name="Zaremba-Niedzwiedzka K."/>
            <person name="Martijn J."/>
            <person name="Lind A.E."/>
            <person name="van Eijk R."/>
            <person name="Schleper C."/>
            <person name="Guy L."/>
            <person name="Ettema T.J."/>
        </authorList>
    </citation>
    <scope>NUCLEOTIDE SEQUENCE</scope>
</reference>
<keyword evidence="5" id="KW-0472">Membrane</keyword>
<evidence type="ECO:0000256" key="3">
    <source>
        <dbReference type="ARBA" id="ARBA00022692"/>
    </source>
</evidence>
<dbReference type="Gene3D" id="1.20.1440.20">
    <property type="entry name" value="LemA-like domain"/>
    <property type="match status" value="1"/>
</dbReference>
<keyword evidence="3" id="KW-0812">Transmembrane</keyword>
<dbReference type="SUPFAM" id="SSF140478">
    <property type="entry name" value="LemA-like"/>
    <property type="match status" value="1"/>
</dbReference>
<feature type="non-terminal residue" evidence="6">
    <location>
        <position position="1"/>
    </location>
</feature>
<protein>
    <recommendedName>
        <fullName evidence="7">LemA family protein</fullName>
    </recommendedName>
</protein>
<evidence type="ECO:0000256" key="5">
    <source>
        <dbReference type="ARBA" id="ARBA00023136"/>
    </source>
</evidence>
<comment type="subcellular location">
    <subcellularLocation>
        <location evidence="1">Membrane</location>
        <topology evidence="1">Single-pass membrane protein</topology>
    </subcellularLocation>
</comment>
<dbReference type="InterPro" id="IPR023353">
    <property type="entry name" value="LemA-like_dom_sf"/>
</dbReference>
<dbReference type="EMBL" id="LAZR01005197">
    <property type="protein sequence ID" value="KKN01980.1"/>
    <property type="molecule type" value="Genomic_DNA"/>
</dbReference>
<dbReference type="Pfam" id="PF04011">
    <property type="entry name" value="LemA"/>
    <property type="match status" value="1"/>
</dbReference>
<gene>
    <name evidence="6" type="ORF">LCGC14_1122230</name>
</gene>